<evidence type="ECO:0000256" key="7">
    <source>
        <dbReference type="ARBA" id="ARBA00022729"/>
    </source>
</evidence>
<dbReference type="STRING" id="1003232.J9D8M7"/>
<protein>
    <recommendedName>
        <fullName evidence="18">Endoplasmic oxidoreductin-1</fullName>
    </recommendedName>
</protein>
<evidence type="ECO:0000256" key="8">
    <source>
        <dbReference type="ARBA" id="ARBA00022824"/>
    </source>
</evidence>
<reference evidence="17" key="2">
    <citation type="submission" date="2015-07" db="EMBL/GenBank/DDBJ databases">
        <title>Contrasting host-pathogen interactions and genome evolution in two generalist and specialist microsporidian pathogens of mosquitoes.</title>
        <authorList>
            <consortium name="The Broad Institute Genomics Platform"/>
            <consortium name="The Broad Institute Genome Sequencing Center for Infectious Disease"/>
            <person name="Cuomo C.A."/>
            <person name="Sanscrainte N.D."/>
            <person name="Goldberg J.M."/>
            <person name="Heiman D."/>
            <person name="Young S."/>
            <person name="Zeng Q."/>
            <person name="Becnel J.J."/>
            <person name="Birren B.W."/>
        </authorList>
    </citation>
    <scope>NUCLEOTIDE SEQUENCE [LARGE SCALE GENOMIC DNA]</scope>
    <source>
        <strain evidence="17">USNM 41457</strain>
    </source>
</reference>
<keyword evidence="7" id="KW-0732">Signal</keyword>
<evidence type="ECO:0000256" key="13">
    <source>
        <dbReference type="ARBA" id="ARBA00023157"/>
    </source>
</evidence>
<evidence type="ECO:0000256" key="5">
    <source>
        <dbReference type="ARBA" id="ARBA00022448"/>
    </source>
</evidence>
<comment type="subunit">
    <text evidence="4">May function both as a monomer and a homodimer.</text>
</comment>
<dbReference type="SUPFAM" id="SSF110019">
    <property type="entry name" value="ERO1-like"/>
    <property type="match status" value="1"/>
</dbReference>
<comment type="similarity">
    <text evidence="3">Belongs to the EROs family.</text>
</comment>
<keyword evidence="5" id="KW-0813">Transport</keyword>
<comment type="caution">
    <text evidence="16">The sequence shown here is derived from an EMBL/GenBank/DDBJ whole genome shotgun (WGS) entry which is preliminary data.</text>
</comment>
<dbReference type="OMA" id="EFRIYRY"/>
<keyword evidence="15" id="KW-0676">Redox-active center</keyword>
<dbReference type="HOGENOM" id="CLU_065181_0_0_1"/>
<evidence type="ECO:0000256" key="12">
    <source>
        <dbReference type="ARBA" id="ARBA00023136"/>
    </source>
</evidence>
<dbReference type="EMBL" id="AFBI03000024">
    <property type="protein sequence ID" value="EJW04096.1"/>
    <property type="molecule type" value="Genomic_DNA"/>
</dbReference>
<dbReference type="GO" id="GO:0034975">
    <property type="term" value="P:protein folding in endoplasmic reticulum"/>
    <property type="evidence" value="ECO:0007669"/>
    <property type="project" value="InterPro"/>
</dbReference>
<dbReference type="GO" id="GO:0016972">
    <property type="term" value="F:thiol oxidase activity"/>
    <property type="evidence" value="ECO:0007669"/>
    <property type="project" value="InterPro"/>
</dbReference>
<comment type="cofactor">
    <cofactor evidence="1">
        <name>FAD</name>
        <dbReference type="ChEBI" id="CHEBI:57692"/>
    </cofactor>
</comment>
<evidence type="ECO:0000256" key="15">
    <source>
        <dbReference type="ARBA" id="ARBA00023284"/>
    </source>
</evidence>
<keyword evidence="17" id="KW-1185">Reference proteome</keyword>
<evidence type="ECO:0000256" key="14">
    <source>
        <dbReference type="ARBA" id="ARBA00023180"/>
    </source>
</evidence>
<evidence type="ECO:0000313" key="16">
    <source>
        <dbReference type="EMBL" id="EJW04096.1"/>
    </source>
</evidence>
<keyword evidence="14" id="KW-0325">Glycoprotein</keyword>
<dbReference type="Pfam" id="PF04137">
    <property type="entry name" value="ERO1"/>
    <property type="match status" value="1"/>
</dbReference>
<evidence type="ECO:0000256" key="1">
    <source>
        <dbReference type="ARBA" id="ARBA00001974"/>
    </source>
</evidence>
<dbReference type="AlphaFoldDB" id="J9D8M7"/>
<dbReference type="InterPro" id="IPR037192">
    <property type="entry name" value="ERO1-like_sf"/>
</dbReference>
<evidence type="ECO:0000313" key="17">
    <source>
        <dbReference type="Proteomes" id="UP000003163"/>
    </source>
</evidence>
<comment type="subcellular location">
    <subcellularLocation>
        <location evidence="2">Endoplasmic reticulum membrane</location>
        <topology evidence="2">Peripheral membrane protein</topology>
        <orientation evidence="2">Lumenal side</orientation>
    </subcellularLocation>
</comment>
<reference evidence="16 17" key="1">
    <citation type="submission" date="2011-08" db="EMBL/GenBank/DDBJ databases">
        <authorList>
            <person name="Liu Z.J."/>
            <person name="Shi F.L."/>
            <person name="Lu J.Q."/>
            <person name="Li M."/>
            <person name="Wang Z.L."/>
        </authorList>
    </citation>
    <scope>NUCLEOTIDE SEQUENCE [LARGE SCALE GENOMIC DNA]</scope>
    <source>
        <strain evidence="16 17">USNM 41457</strain>
    </source>
</reference>
<dbReference type="InterPro" id="IPR007266">
    <property type="entry name" value="Ero1"/>
</dbReference>
<dbReference type="FunCoup" id="J9D8M7">
    <property type="interactions" value="122"/>
</dbReference>
<keyword evidence="6" id="KW-0285">Flavoprotein</keyword>
<keyword evidence="12" id="KW-0472">Membrane</keyword>
<organism evidence="16 17">
    <name type="scientific">Edhazardia aedis (strain USNM 41457)</name>
    <name type="common">Microsporidian parasite</name>
    <dbReference type="NCBI Taxonomy" id="1003232"/>
    <lineage>
        <taxon>Eukaryota</taxon>
        <taxon>Fungi</taxon>
        <taxon>Fungi incertae sedis</taxon>
        <taxon>Microsporidia</taxon>
        <taxon>Edhazardia</taxon>
    </lineage>
</organism>
<sequence>MKLTTLKNHNMRRILKTSHKLFILYFLFSMDFIHADMMCTNVIESLNKKLLPILEDITQTKDFSAIKINISNKCQNKDIMQQCKTPDCKLPSVLDNDQGFEINEITSWGNKVNGTCVQDNNSNDSIVNLYIANQDFTNFKTGASNIWEQIYDIADANSKLRHLISGIHFSVAVHSAKNFKKNDNGYLSDFGIYEQKYTPNRRRNLHFLLLFLKRALKNVSMEMFDCVNLDDKTRAYIQKLLLVNKEDKIKDICMPPMDIKKEFDKMDSLLDCIECGTCKLWGKIQFYGLRTALYLIDNQLDKIKSIDLMYLIQLMNKISESINISNRYEESLKNGPRTYECDFKDFECPNQTSENVEIVKKNP</sequence>
<keyword evidence="8" id="KW-0256">Endoplasmic reticulum</keyword>
<evidence type="ECO:0000256" key="11">
    <source>
        <dbReference type="ARBA" id="ARBA00023002"/>
    </source>
</evidence>
<evidence type="ECO:0000256" key="4">
    <source>
        <dbReference type="ARBA" id="ARBA00011802"/>
    </source>
</evidence>
<accession>J9D8M7</accession>
<dbReference type="VEuPathDB" id="MicrosporidiaDB:EDEG_01618"/>
<dbReference type="OrthoDB" id="269384at2759"/>
<dbReference type="PANTHER" id="PTHR12613">
    <property type="entry name" value="ERO1-RELATED"/>
    <property type="match status" value="1"/>
</dbReference>
<evidence type="ECO:0000256" key="6">
    <source>
        <dbReference type="ARBA" id="ARBA00022630"/>
    </source>
</evidence>
<evidence type="ECO:0008006" key="18">
    <source>
        <dbReference type="Google" id="ProtNLM"/>
    </source>
</evidence>
<proteinExistence type="inferred from homology"/>
<keyword evidence="11" id="KW-0560">Oxidoreductase</keyword>
<dbReference type="InParanoid" id="J9D8M7"/>
<dbReference type="GO" id="GO:0015035">
    <property type="term" value="F:protein-disulfide reductase activity"/>
    <property type="evidence" value="ECO:0007669"/>
    <property type="project" value="InterPro"/>
</dbReference>
<dbReference type="PANTHER" id="PTHR12613:SF0">
    <property type="entry name" value="ERO1-LIKE PROTEIN"/>
    <property type="match status" value="1"/>
</dbReference>
<dbReference type="GO" id="GO:0071949">
    <property type="term" value="F:FAD binding"/>
    <property type="evidence" value="ECO:0007669"/>
    <property type="project" value="InterPro"/>
</dbReference>
<keyword evidence="10" id="KW-0249">Electron transport</keyword>
<evidence type="ECO:0000256" key="2">
    <source>
        <dbReference type="ARBA" id="ARBA00004367"/>
    </source>
</evidence>
<evidence type="ECO:0000256" key="9">
    <source>
        <dbReference type="ARBA" id="ARBA00022827"/>
    </source>
</evidence>
<keyword evidence="9" id="KW-0274">FAD</keyword>
<keyword evidence="13" id="KW-1015">Disulfide bond</keyword>
<evidence type="ECO:0000256" key="3">
    <source>
        <dbReference type="ARBA" id="ARBA00008277"/>
    </source>
</evidence>
<name>J9D8M7_EDHAE</name>
<evidence type="ECO:0000256" key="10">
    <source>
        <dbReference type="ARBA" id="ARBA00022982"/>
    </source>
</evidence>
<dbReference type="Proteomes" id="UP000003163">
    <property type="component" value="Unassembled WGS sequence"/>
</dbReference>
<dbReference type="GO" id="GO:0005789">
    <property type="term" value="C:endoplasmic reticulum membrane"/>
    <property type="evidence" value="ECO:0007669"/>
    <property type="project" value="UniProtKB-SubCell"/>
</dbReference>
<gene>
    <name evidence="16" type="ORF">EDEG_01618</name>
</gene>